<evidence type="ECO:0000256" key="1">
    <source>
        <dbReference type="ARBA" id="ARBA00004610"/>
    </source>
</evidence>
<dbReference type="Pfam" id="PF00876">
    <property type="entry name" value="Innexin"/>
    <property type="match status" value="1"/>
</dbReference>
<comment type="function">
    <text evidence="12">Structural component of the gap junctions.</text>
</comment>
<accession>A0A8J2K6B3</accession>
<dbReference type="AlphaFoldDB" id="A0A8J2K6B3"/>
<evidence type="ECO:0000313" key="13">
    <source>
        <dbReference type="EMBL" id="CAG7720143.1"/>
    </source>
</evidence>
<dbReference type="GO" id="GO:0034220">
    <property type="term" value="P:monoatomic ion transmembrane transport"/>
    <property type="evidence" value="ECO:0007669"/>
    <property type="project" value="UniProtKB-KW"/>
</dbReference>
<proteinExistence type="inferred from homology"/>
<reference evidence="13" key="1">
    <citation type="submission" date="2021-06" db="EMBL/GenBank/DDBJ databases">
        <authorList>
            <person name="Hodson N. C."/>
            <person name="Mongue J. A."/>
            <person name="Jaron S. K."/>
        </authorList>
    </citation>
    <scope>NUCLEOTIDE SEQUENCE</scope>
</reference>
<dbReference type="Proteomes" id="UP000708208">
    <property type="component" value="Unassembled WGS sequence"/>
</dbReference>
<evidence type="ECO:0000256" key="12">
    <source>
        <dbReference type="RuleBase" id="RU010713"/>
    </source>
</evidence>
<evidence type="ECO:0000256" key="4">
    <source>
        <dbReference type="ARBA" id="ARBA00022475"/>
    </source>
</evidence>
<keyword evidence="6" id="KW-0303">Gap junction</keyword>
<protein>
    <recommendedName>
        <fullName evidence="12">Innexin</fullName>
    </recommendedName>
</protein>
<keyword evidence="3 12" id="KW-0813">Transport</keyword>
<keyword evidence="11 12" id="KW-0407">Ion channel</keyword>
<keyword evidence="8 12" id="KW-1133">Transmembrane helix</keyword>
<evidence type="ECO:0000256" key="10">
    <source>
        <dbReference type="ARBA" id="ARBA00023136"/>
    </source>
</evidence>
<evidence type="ECO:0000256" key="6">
    <source>
        <dbReference type="ARBA" id="ARBA00022868"/>
    </source>
</evidence>
<feature type="transmembrane region" description="Helical" evidence="12">
    <location>
        <begin position="292"/>
        <end position="315"/>
    </location>
</feature>
<dbReference type="PANTHER" id="PTHR11893">
    <property type="entry name" value="INNEXIN"/>
    <property type="match status" value="1"/>
</dbReference>
<dbReference type="PROSITE" id="PS51013">
    <property type="entry name" value="PANNEXIN"/>
    <property type="match status" value="1"/>
</dbReference>
<feature type="transmembrane region" description="Helical" evidence="12">
    <location>
        <begin position="198"/>
        <end position="222"/>
    </location>
</feature>
<keyword evidence="5 12" id="KW-0812">Transmembrane</keyword>
<evidence type="ECO:0000256" key="9">
    <source>
        <dbReference type="ARBA" id="ARBA00023065"/>
    </source>
</evidence>
<gene>
    <name evidence="12" type="primary">inx</name>
    <name evidence="13" type="ORF">AFUS01_LOCUS9429</name>
</gene>
<comment type="caution">
    <text evidence="13">The sequence shown here is derived from an EMBL/GenBank/DDBJ whole genome shotgun (WGS) entry which is preliminary data.</text>
</comment>
<feature type="transmembrane region" description="Helical" evidence="12">
    <location>
        <begin position="36"/>
        <end position="58"/>
    </location>
</feature>
<evidence type="ECO:0000256" key="8">
    <source>
        <dbReference type="ARBA" id="ARBA00022989"/>
    </source>
</evidence>
<comment type="similarity">
    <text evidence="12">Belongs to the pannexin family.</text>
</comment>
<dbReference type="EMBL" id="CAJVCH010067690">
    <property type="protein sequence ID" value="CAG7720143.1"/>
    <property type="molecule type" value="Genomic_DNA"/>
</dbReference>
<evidence type="ECO:0000256" key="5">
    <source>
        <dbReference type="ARBA" id="ARBA00022692"/>
    </source>
</evidence>
<evidence type="ECO:0000256" key="11">
    <source>
        <dbReference type="ARBA" id="ARBA00023303"/>
    </source>
</evidence>
<evidence type="ECO:0000313" key="14">
    <source>
        <dbReference type="Proteomes" id="UP000708208"/>
    </source>
</evidence>
<keyword evidence="10 12" id="KW-0472">Membrane</keyword>
<dbReference type="InterPro" id="IPR000990">
    <property type="entry name" value="Innexin"/>
</dbReference>
<organism evidence="13 14">
    <name type="scientific">Allacma fusca</name>
    <dbReference type="NCBI Taxonomy" id="39272"/>
    <lineage>
        <taxon>Eukaryota</taxon>
        <taxon>Metazoa</taxon>
        <taxon>Ecdysozoa</taxon>
        <taxon>Arthropoda</taxon>
        <taxon>Hexapoda</taxon>
        <taxon>Collembola</taxon>
        <taxon>Symphypleona</taxon>
        <taxon>Sminthuridae</taxon>
        <taxon>Allacma</taxon>
    </lineage>
</organism>
<dbReference type="PANTHER" id="PTHR11893:SF39">
    <property type="entry name" value="INNEXIN INX1"/>
    <property type="match status" value="1"/>
</dbReference>
<keyword evidence="7" id="KW-0965">Cell junction</keyword>
<evidence type="ECO:0000256" key="3">
    <source>
        <dbReference type="ARBA" id="ARBA00022448"/>
    </source>
</evidence>
<keyword evidence="4" id="KW-1003">Cell membrane</keyword>
<evidence type="ECO:0000256" key="2">
    <source>
        <dbReference type="ARBA" id="ARBA00004651"/>
    </source>
</evidence>
<keyword evidence="9 12" id="KW-0406">Ion transport</keyword>
<evidence type="ECO:0000256" key="7">
    <source>
        <dbReference type="ARBA" id="ARBA00022949"/>
    </source>
</evidence>
<dbReference type="GO" id="GO:0005921">
    <property type="term" value="C:gap junction"/>
    <property type="evidence" value="ECO:0007669"/>
    <property type="project" value="UniProtKB-SubCell"/>
</dbReference>
<feature type="transmembrane region" description="Helical" evidence="12">
    <location>
        <begin position="121"/>
        <end position="140"/>
    </location>
</feature>
<keyword evidence="14" id="KW-1185">Reference proteome</keyword>
<comment type="subcellular location">
    <subcellularLocation>
        <location evidence="1">Cell junction</location>
        <location evidence="1">Gap junction</location>
    </subcellularLocation>
    <subcellularLocation>
        <location evidence="2 12">Cell membrane</location>
        <topology evidence="2 12">Multi-pass membrane protein</topology>
    </subcellularLocation>
</comment>
<name>A0A8J2K6B3_9HEXA</name>
<dbReference type="GO" id="GO:0005886">
    <property type="term" value="C:plasma membrane"/>
    <property type="evidence" value="ECO:0007669"/>
    <property type="project" value="UniProtKB-SubCell"/>
</dbReference>
<sequence>MNGFFREFVSKTIKMNRLIDSVKRFFKKPDIVTSNWTFWFHSVVTTSALVVFCTVLAIRELVGEPIQCITSCNCDQNYVNRFCWMSTTFTMPDAFNRPPPGAVAYPGVVNNFGNVDGQKHYVYYQWVVMVMAFQAMLCYLPKKIWRWWESGLMRQLLMDHPGWKSSLCKCNDEAKAKRKANQIDYILKHLNTHNWYALCYWFTELMCFVNVVVQIFLMNLFFKGDFIKYGLTVVTFPELEPNERSDNMAFVFPHQTKCTFHRYGPGGSIERIDALCILPLNVTNEKTYICLWFWYFIMAAATGIVVVSRIVSAFFPKYRRLVISFADPAVQRAMTEDLSIGDWWVLYMLGKNLEPQYYAKILSEVAHKKREMDGCLKVYQLV</sequence>
<dbReference type="GO" id="GO:0005243">
    <property type="term" value="F:gap junction channel activity"/>
    <property type="evidence" value="ECO:0007669"/>
    <property type="project" value="TreeGrafter"/>
</dbReference>
<dbReference type="OrthoDB" id="5867527at2759"/>